<dbReference type="HOGENOM" id="CLU_037718_0_0_12"/>
<gene>
    <name evidence="2" type="ORF">HMPREF9194_02129</name>
</gene>
<protein>
    <recommendedName>
        <fullName evidence="1">Aminoglycoside phosphotransferase domain-containing protein</fullName>
    </recommendedName>
</protein>
<dbReference type="STRING" id="1125699.HMPREF9194_02129"/>
<dbReference type="PANTHER" id="PTHR21064">
    <property type="entry name" value="AMINOGLYCOSIDE PHOSPHOTRANSFERASE DOMAIN-CONTAINING PROTEIN-RELATED"/>
    <property type="match status" value="1"/>
</dbReference>
<dbReference type="Gene3D" id="3.90.1200.10">
    <property type="match status" value="1"/>
</dbReference>
<dbReference type="PATRIC" id="fig|1125699.3.peg.2151"/>
<evidence type="ECO:0000313" key="3">
    <source>
        <dbReference type="Proteomes" id="UP000014541"/>
    </source>
</evidence>
<dbReference type="InterPro" id="IPR002575">
    <property type="entry name" value="Aminoglycoside_PTrfase"/>
</dbReference>
<dbReference type="SUPFAM" id="SSF56112">
    <property type="entry name" value="Protein kinase-like (PK-like)"/>
    <property type="match status" value="1"/>
</dbReference>
<dbReference type="AlphaFoldDB" id="S3K491"/>
<evidence type="ECO:0000313" key="2">
    <source>
        <dbReference type="EMBL" id="EPF31776.1"/>
    </source>
</evidence>
<dbReference type="InterPro" id="IPR050249">
    <property type="entry name" value="Pseudomonas-type_ThrB"/>
</dbReference>
<proteinExistence type="predicted"/>
<dbReference type="PANTHER" id="PTHR21064:SF5">
    <property type="entry name" value="SLR1880 PROTEIN"/>
    <property type="match status" value="1"/>
</dbReference>
<dbReference type="RefSeq" id="WP_016526385.1">
    <property type="nucleotide sequence ID" value="NZ_KE332518.1"/>
</dbReference>
<reference evidence="2 3" key="1">
    <citation type="submission" date="2013-04" db="EMBL/GenBank/DDBJ databases">
        <title>The Genome Sequence of Treponema maltophilum ATCC 51939.</title>
        <authorList>
            <consortium name="The Broad Institute Genomics Platform"/>
            <person name="Earl A."/>
            <person name="Ward D."/>
            <person name="Feldgarden M."/>
            <person name="Gevers D."/>
            <person name="Leonetti C."/>
            <person name="Blanton J.M."/>
            <person name="Dewhirst F.E."/>
            <person name="Izard J."/>
            <person name="Walker B."/>
            <person name="Young S."/>
            <person name="Zeng Q."/>
            <person name="Gargeya S."/>
            <person name="Fitzgerald M."/>
            <person name="Haas B."/>
            <person name="Abouelleil A."/>
            <person name="Allen A.W."/>
            <person name="Alvarado L."/>
            <person name="Arachchi H.M."/>
            <person name="Berlin A.M."/>
            <person name="Chapman S.B."/>
            <person name="Gainer-Dewar J."/>
            <person name="Goldberg J."/>
            <person name="Griggs A."/>
            <person name="Gujja S."/>
            <person name="Hansen M."/>
            <person name="Howarth C."/>
            <person name="Imamovic A."/>
            <person name="Ireland A."/>
            <person name="Larimer J."/>
            <person name="McCowan C."/>
            <person name="Murphy C."/>
            <person name="Pearson M."/>
            <person name="Poon T.W."/>
            <person name="Priest M."/>
            <person name="Roberts A."/>
            <person name="Saif S."/>
            <person name="Shea T."/>
            <person name="Sisk P."/>
            <person name="Sykes S."/>
            <person name="Wortman J."/>
            <person name="Nusbaum C."/>
            <person name="Birren B."/>
        </authorList>
    </citation>
    <scope>NUCLEOTIDE SEQUENCE [LARGE SCALE GENOMIC DNA]</scope>
    <source>
        <strain evidence="2 3">ATCC 51939</strain>
    </source>
</reference>
<feature type="domain" description="Aminoglycoside phosphotransferase" evidence="1">
    <location>
        <begin position="97"/>
        <end position="263"/>
    </location>
</feature>
<dbReference type="InterPro" id="IPR011009">
    <property type="entry name" value="Kinase-like_dom_sf"/>
</dbReference>
<dbReference type="Proteomes" id="UP000014541">
    <property type="component" value="Unassembled WGS sequence"/>
</dbReference>
<name>S3K491_TREMA</name>
<dbReference type="eggNOG" id="COG2334">
    <property type="taxonomic scope" value="Bacteria"/>
</dbReference>
<organism evidence="2 3">
    <name type="scientific">Treponema maltophilum ATCC 51939</name>
    <dbReference type="NCBI Taxonomy" id="1125699"/>
    <lineage>
        <taxon>Bacteria</taxon>
        <taxon>Pseudomonadati</taxon>
        <taxon>Spirochaetota</taxon>
        <taxon>Spirochaetia</taxon>
        <taxon>Spirochaetales</taxon>
        <taxon>Treponemataceae</taxon>
        <taxon>Treponema</taxon>
    </lineage>
</organism>
<accession>S3K491</accession>
<dbReference type="Pfam" id="PF01636">
    <property type="entry name" value="APH"/>
    <property type="match status" value="1"/>
</dbReference>
<dbReference type="EMBL" id="ATFF01000006">
    <property type="protein sequence ID" value="EPF31776.1"/>
    <property type="molecule type" value="Genomic_DNA"/>
</dbReference>
<comment type="caution">
    <text evidence="2">The sequence shown here is derived from an EMBL/GenBank/DDBJ whole genome shotgun (WGS) entry which is preliminary data.</text>
</comment>
<sequence>MNEESVKDVFSRFALYGDLESFKSFGKGHINNTFLSTWNQAGTKVRYTHQRINKNVFKEPEKVIENIRAVTHHIYEKARLQKDDPIGSSRRTLTLVPAKDGLFYYKDDEGEYWRTYLFIENASTFELMDNPVLAYKVGCAVGTFQKQLSDYAGPPLHETIPVFHNMKSRYVQLDTAASDNKAGRLDSVREEFDFLQKNRSRGMILTDGLESGKLKKGITHNDTKLNNVLFDDATGEAICLIDLDTVMPGTVLFDTGDLIRTASNTGAEDERDLSKVGFNTDLFRALIDGYTEKAADFLTDYEKSLIAESGRILTQIMAVRFLTDYLNGDVYYKIERPSHNLDRARTQIKLMQSMDGQWDRIQNIVHDLCRKNTAASAVSGTAKI</sequence>
<keyword evidence="3" id="KW-1185">Reference proteome</keyword>
<evidence type="ECO:0000259" key="1">
    <source>
        <dbReference type="Pfam" id="PF01636"/>
    </source>
</evidence>